<dbReference type="GeneTree" id="ENSGT00530000064449"/>
<proteinExistence type="predicted"/>
<dbReference type="VEuPathDB" id="HostDB:ENSMMUG00000051253"/>
<reference evidence="1" key="2">
    <citation type="submission" date="2019-01" db="EMBL/GenBank/DDBJ databases">
        <authorList>
            <person name="Graves T."/>
            <person name="Eichler E.E."/>
            <person name="Wilson R.K."/>
        </authorList>
    </citation>
    <scope>NUCLEOTIDE SEQUENCE [LARGE SCALE GENOMIC DNA]</scope>
    <source>
        <strain evidence="1">17573</strain>
    </source>
</reference>
<evidence type="ECO:0000313" key="1">
    <source>
        <dbReference type="Ensembl" id="ENSMMUP00000069460.1"/>
    </source>
</evidence>
<evidence type="ECO:0000313" key="2">
    <source>
        <dbReference type="Proteomes" id="UP000006718"/>
    </source>
</evidence>
<dbReference type="AlphaFoldDB" id="A0A5F7ZXT8"/>
<dbReference type="OMA" id="ACFVTEY"/>
<reference evidence="2" key="1">
    <citation type="journal article" date="2007" name="Science">
        <title>Evolutionary and biomedical insights from the rhesus macaque genome.</title>
        <authorList>
            <person name="Gibbs R.A."/>
            <person name="Rogers J."/>
            <person name="Katze M.G."/>
            <person name="Bumgarner R."/>
            <person name="Weinstock G.M."/>
            <person name="Mardis E.R."/>
            <person name="Remington K.A."/>
            <person name="Strausberg R.L."/>
            <person name="Venter J.C."/>
            <person name="Wilson R.K."/>
            <person name="Batzer M.A."/>
            <person name="Bustamante C.D."/>
            <person name="Eichler E.E."/>
            <person name="Hahn M.W."/>
            <person name="Hardison R.C."/>
            <person name="Makova K.D."/>
            <person name="Miller W."/>
            <person name="Milosavljevic A."/>
            <person name="Palermo R.E."/>
            <person name="Siepel A."/>
            <person name="Sikela J.M."/>
            <person name="Attaway T."/>
            <person name="Bell S."/>
            <person name="Bernard K.E."/>
            <person name="Buhay C.J."/>
            <person name="Chandrabose M.N."/>
            <person name="Dao M."/>
            <person name="Davis C."/>
            <person name="Delehaunty K.D."/>
            <person name="Ding Y."/>
            <person name="Dinh H.H."/>
            <person name="Dugan-Rocha S."/>
            <person name="Fulton L.A."/>
            <person name="Gabisi R.A."/>
            <person name="Garner T.T."/>
            <person name="Godfrey J."/>
            <person name="Hawes A.C."/>
            <person name="Hernandez J."/>
            <person name="Hines S."/>
            <person name="Holder M."/>
            <person name="Hume J."/>
            <person name="Jhangiani S.N."/>
            <person name="Joshi V."/>
            <person name="Khan Z.M."/>
            <person name="Kirkness E.F."/>
            <person name="Cree A."/>
            <person name="Fowler R.G."/>
            <person name="Lee S."/>
            <person name="Lewis L.R."/>
            <person name="Li Z."/>
            <person name="Liu Y.-S."/>
            <person name="Moore S.M."/>
            <person name="Muzny D."/>
            <person name="Nazareth L.V."/>
            <person name="Ngo D.N."/>
            <person name="Okwuonu G.O."/>
            <person name="Pai G."/>
            <person name="Parker D."/>
            <person name="Paul H.A."/>
            <person name="Pfannkoch C."/>
            <person name="Pohl C.S."/>
            <person name="Rogers Y.-H.C."/>
            <person name="Ruiz S.J."/>
            <person name="Sabo A."/>
            <person name="Santibanez J."/>
            <person name="Schneider B.W."/>
            <person name="Smith S.M."/>
            <person name="Sodergren E."/>
            <person name="Svatek A.F."/>
            <person name="Utterback T.R."/>
            <person name="Vattathil S."/>
            <person name="Warren W."/>
            <person name="White C.S."/>
            <person name="Chinwalla A.T."/>
            <person name="Feng Y."/>
            <person name="Halpern A.L."/>
            <person name="Hillier L.W."/>
            <person name="Huang X."/>
            <person name="Minx P."/>
            <person name="Nelson J.O."/>
            <person name="Pepin K.H."/>
            <person name="Qin X."/>
            <person name="Sutton G.G."/>
            <person name="Venter E."/>
            <person name="Walenz B.P."/>
            <person name="Wallis J.W."/>
            <person name="Worley K.C."/>
            <person name="Yang S.-P."/>
            <person name="Jones S.M."/>
            <person name="Marra M.A."/>
            <person name="Rocchi M."/>
            <person name="Schein J.E."/>
            <person name="Baertsch R."/>
            <person name="Clarke L."/>
            <person name="Csuros M."/>
            <person name="Glasscock J."/>
            <person name="Harris R.A."/>
            <person name="Havlak P."/>
            <person name="Jackson A.R."/>
            <person name="Jiang H."/>
            <person name="Liu Y."/>
            <person name="Messina D.N."/>
            <person name="Shen Y."/>
            <person name="Song H.X.-Z."/>
            <person name="Wylie T."/>
            <person name="Zhang L."/>
            <person name="Birney E."/>
            <person name="Han K."/>
            <person name="Konkel M.K."/>
            <person name="Lee J."/>
            <person name="Smit A.F.A."/>
            <person name="Ullmer B."/>
            <person name="Wang H."/>
            <person name="Xing J."/>
            <person name="Burhans R."/>
            <person name="Cheng Z."/>
            <person name="Karro J.E."/>
            <person name="Ma J."/>
            <person name="Raney B."/>
            <person name="She X."/>
            <person name="Cox M.J."/>
            <person name="Demuth J.P."/>
            <person name="Dumas L.J."/>
            <person name="Han S.-G."/>
            <person name="Hopkins J."/>
            <person name="Karimpour-Fard A."/>
            <person name="Kim Y.H."/>
            <person name="Pollack J.R."/>
            <person name="Vinar T."/>
            <person name="Addo-Quaye C."/>
            <person name="Degenhardt J."/>
            <person name="Denby A."/>
            <person name="Hubisz M.J."/>
            <person name="Indap A."/>
            <person name="Kosiol C."/>
            <person name="Lahn B.T."/>
            <person name="Lawson H.A."/>
            <person name="Marklein A."/>
            <person name="Nielsen R."/>
            <person name="Vallender E.J."/>
            <person name="Clark A.G."/>
            <person name="Ferguson B."/>
            <person name="Hernandez R.D."/>
            <person name="Hirani K."/>
            <person name="Kehrer-Sawatzki H."/>
            <person name="Kolb J."/>
            <person name="Patil S."/>
            <person name="Pu L.-L."/>
            <person name="Ren Y."/>
            <person name="Smith D.G."/>
            <person name="Wheeler D.A."/>
            <person name="Schenck I."/>
            <person name="Ball E.V."/>
            <person name="Chen R."/>
            <person name="Cooper D.N."/>
            <person name="Giardine B."/>
            <person name="Hsu F."/>
            <person name="Kent W.J."/>
            <person name="Lesk A."/>
            <person name="Nelson D.L."/>
            <person name="O'brien W.E."/>
            <person name="Pruefer K."/>
            <person name="Stenson P.D."/>
            <person name="Wallace J.C."/>
            <person name="Ke H."/>
            <person name="Liu X.-M."/>
            <person name="Wang P."/>
            <person name="Xiang A.P."/>
            <person name="Yang F."/>
            <person name="Barber G.P."/>
            <person name="Haussler D."/>
            <person name="Karolchik D."/>
            <person name="Kern A.D."/>
            <person name="Kuhn R.M."/>
            <person name="Smith K.E."/>
            <person name="Zwieg A.S."/>
        </authorList>
    </citation>
    <scope>NUCLEOTIDE SEQUENCE [LARGE SCALE GENOMIC DNA]</scope>
    <source>
        <strain evidence="2">17573</strain>
    </source>
</reference>
<reference evidence="1" key="4">
    <citation type="submission" date="2025-09" db="UniProtKB">
        <authorList>
            <consortium name="Ensembl"/>
        </authorList>
    </citation>
    <scope>IDENTIFICATION</scope>
    <source>
        <strain evidence="1">17573</strain>
    </source>
</reference>
<reference evidence="1" key="3">
    <citation type="submission" date="2025-08" db="UniProtKB">
        <authorList>
            <consortium name="Ensembl"/>
        </authorList>
    </citation>
    <scope>IDENTIFICATION</scope>
    <source>
        <strain evidence="1">17573</strain>
    </source>
</reference>
<dbReference type="Ensembl" id="ENSMMUT00000092289.1">
    <property type="protein sequence ID" value="ENSMMUP00000069460.1"/>
    <property type="gene ID" value="ENSMMUG00000051253.1"/>
</dbReference>
<accession>A0A5F7ZXT8</accession>
<dbReference type="Proteomes" id="UP000006718">
    <property type="component" value="Chromosome 4"/>
</dbReference>
<protein>
    <submittedName>
        <fullName evidence="1">Uncharacterized protein</fullName>
    </submittedName>
</protein>
<organism evidence="1 2">
    <name type="scientific">Macaca mulatta</name>
    <name type="common">Rhesus macaque</name>
    <dbReference type="NCBI Taxonomy" id="9544"/>
    <lineage>
        <taxon>Eukaryota</taxon>
        <taxon>Metazoa</taxon>
        <taxon>Chordata</taxon>
        <taxon>Craniata</taxon>
        <taxon>Vertebrata</taxon>
        <taxon>Euteleostomi</taxon>
        <taxon>Mammalia</taxon>
        <taxon>Eutheria</taxon>
        <taxon>Euarchontoglires</taxon>
        <taxon>Primates</taxon>
        <taxon>Haplorrhini</taxon>
        <taxon>Catarrhini</taxon>
        <taxon>Cercopithecidae</taxon>
        <taxon>Cercopithecinae</taxon>
        <taxon>Macaca</taxon>
    </lineage>
</organism>
<keyword evidence="2" id="KW-1185">Reference proteome</keyword>
<dbReference type="InParanoid" id="A0A5F7ZXT8"/>
<name>A0A5F7ZXT8_MACMU</name>
<sequence length="209" mass="23180">MQMPGWNGSNILSTLNKSNCYACALGRPEAQIVPFPLRWSSSRPGVGCMVALFQDSTAWSNKSCQALSLLYPKVWHPAGQPPRAIQLLSPNTKFTSCLSQQEGNLAFLGDLKGCSELKNFRELIIQSALVYPQADVWWYCGGLLLDTLPNNWNGTCALFQLAIPFTLAFHQPEEGKIRYHKAREAPYGSFDSYVCLDTIKSPTGNTRSI</sequence>